<dbReference type="GO" id="GO:0046872">
    <property type="term" value="F:metal ion binding"/>
    <property type="evidence" value="ECO:0007669"/>
    <property type="project" value="UniProtKB-KW"/>
</dbReference>
<evidence type="ECO:0000256" key="4">
    <source>
        <dbReference type="SAM" id="MobiDB-lite"/>
    </source>
</evidence>
<feature type="region of interest" description="Disordered" evidence="4">
    <location>
        <begin position="1"/>
        <end position="30"/>
    </location>
</feature>
<sequence>MAATLFSPPTPTSPKTLVPKTHPPSSSSLLFRSHRKTLAPIPPKPSFPLLRVSSSSSCDAAPLTPPPRSLKSRLAAGETLYGLFLLSSSPTLAEIAGLAGYDYVVVDLEHGPGAVGDALPCLRALAAARTPALVRLPEPSAAWAKKVLDLGPQGIMFPMVDSPRAAELAVSYCRFPPRGVRGSAHTVVRASAYGLDDAYLARCEDELLIAVQVESAPAVDAIESIAAVDGVDVVQIGPRDLSASMGYLWDPSNRKVRDAVKDAERRVFAVRKNNGGGGPYLGGFATPHDGAEQLKLRGYHMVVGPVDVGMFRSAALEDLRRFRSAVAEVPLRSAIGELDDSDDKPKDEEYWSE</sequence>
<protein>
    <recommendedName>
        <fullName evidence="5">HpcH/HpaI aldolase/citrate lyase domain-containing protein</fullName>
    </recommendedName>
</protein>
<keyword evidence="2" id="KW-0479">Metal-binding</keyword>
<dbReference type="PANTHER" id="PTHR30502:SF0">
    <property type="entry name" value="PHOSPHOENOLPYRUVATE CARBOXYLASE FAMILY PROTEIN"/>
    <property type="match status" value="1"/>
</dbReference>
<feature type="domain" description="HpcH/HpaI aldolase/citrate lyase" evidence="5">
    <location>
        <begin position="81"/>
        <end position="313"/>
    </location>
</feature>
<feature type="region of interest" description="Disordered" evidence="4">
    <location>
        <begin position="334"/>
        <end position="353"/>
    </location>
</feature>
<dbReference type="EMBL" id="LR862141">
    <property type="protein sequence ID" value="CAD1821478.1"/>
    <property type="molecule type" value="Genomic_DNA"/>
</dbReference>
<evidence type="ECO:0000259" key="5">
    <source>
        <dbReference type="Pfam" id="PF03328"/>
    </source>
</evidence>
<name>A0A6V7NSK3_ANACO</name>
<dbReference type="GO" id="GO:0005737">
    <property type="term" value="C:cytoplasm"/>
    <property type="evidence" value="ECO:0007669"/>
    <property type="project" value="TreeGrafter"/>
</dbReference>
<accession>A0A6V7NSK3</accession>
<dbReference type="AlphaFoldDB" id="A0A6V7NSK3"/>
<evidence type="ECO:0000256" key="2">
    <source>
        <dbReference type="ARBA" id="ARBA00022723"/>
    </source>
</evidence>
<dbReference type="PANTHER" id="PTHR30502">
    <property type="entry name" value="2-KETO-3-DEOXY-L-RHAMNONATE ALDOLASE"/>
    <property type="match status" value="1"/>
</dbReference>
<gene>
    <name evidence="6" type="ORF">CB5_LOCUS4689</name>
</gene>
<dbReference type="GO" id="GO:0016832">
    <property type="term" value="F:aldehyde-lyase activity"/>
    <property type="evidence" value="ECO:0007669"/>
    <property type="project" value="TreeGrafter"/>
</dbReference>
<dbReference type="InterPro" id="IPR050251">
    <property type="entry name" value="HpcH-HpaI_aldolase"/>
</dbReference>
<organism evidence="6">
    <name type="scientific">Ananas comosus var. bracteatus</name>
    <name type="common">red pineapple</name>
    <dbReference type="NCBI Taxonomy" id="296719"/>
    <lineage>
        <taxon>Eukaryota</taxon>
        <taxon>Viridiplantae</taxon>
        <taxon>Streptophyta</taxon>
        <taxon>Embryophyta</taxon>
        <taxon>Tracheophyta</taxon>
        <taxon>Spermatophyta</taxon>
        <taxon>Magnoliopsida</taxon>
        <taxon>Liliopsida</taxon>
        <taxon>Poales</taxon>
        <taxon>Bromeliaceae</taxon>
        <taxon>Bromelioideae</taxon>
        <taxon>Ananas</taxon>
    </lineage>
</organism>
<dbReference type="InterPro" id="IPR015813">
    <property type="entry name" value="Pyrv/PenolPyrv_kinase-like_dom"/>
</dbReference>
<dbReference type="Gene3D" id="3.20.20.60">
    <property type="entry name" value="Phosphoenolpyruvate-binding domains"/>
    <property type="match status" value="1"/>
</dbReference>
<dbReference type="InterPro" id="IPR005000">
    <property type="entry name" value="Aldolase/citrate-lyase_domain"/>
</dbReference>
<comment type="similarity">
    <text evidence="1">Belongs to the HpcH/HpaI aldolase family.</text>
</comment>
<evidence type="ECO:0000256" key="1">
    <source>
        <dbReference type="ARBA" id="ARBA00005568"/>
    </source>
</evidence>
<dbReference type="FunFam" id="3.20.20.60:FF:000028">
    <property type="entry name" value="2-keto-3-deoxy-L-rhamnonate aldolase-like"/>
    <property type="match status" value="1"/>
</dbReference>
<evidence type="ECO:0000313" key="6">
    <source>
        <dbReference type="EMBL" id="CAD1821478.1"/>
    </source>
</evidence>
<proteinExistence type="inferred from homology"/>
<dbReference type="SUPFAM" id="SSF51621">
    <property type="entry name" value="Phosphoenolpyruvate/pyruvate domain"/>
    <property type="match status" value="1"/>
</dbReference>
<dbReference type="InterPro" id="IPR040442">
    <property type="entry name" value="Pyrv_kinase-like_dom_sf"/>
</dbReference>
<keyword evidence="3" id="KW-0456">Lyase</keyword>
<evidence type="ECO:0000256" key="3">
    <source>
        <dbReference type="ARBA" id="ARBA00023239"/>
    </source>
</evidence>
<feature type="compositionally biased region" description="Basic and acidic residues" evidence="4">
    <location>
        <begin position="343"/>
        <end position="353"/>
    </location>
</feature>
<dbReference type="Pfam" id="PF03328">
    <property type="entry name" value="HpcH_HpaI"/>
    <property type="match status" value="1"/>
</dbReference>
<reference evidence="6" key="1">
    <citation type="submission" date="2020-07" db="EMBL/GenBank/DDBJ databases">
        <authorList>
            <person name="Lin J."/>
        </authorList>
    </citation>
    <scope>NUCLEOTIDE SEQUENCE</scope>
</reference>